<sequence>MGLDGEESWLKRLGLGIAVREELGEEVSCVGVHGDEGYGEEKLVRRLFRVEVRPLDPGDEIYQRMERAERDCRNAESGRNVSQMSGLLGPARVGERGLNPIFLAIELARIADEQHQIEWARTAEIQKRERRKCGFRSFPDIVEVDRKCRQLAVRLNKGLYGTAIANAVPSVDAQRAFYAEVEVVLQIGGRGICVGWVTRDDTPTKLCGSVDRSVGYFSDGRLLIGNKWVAFGEPYEEGDRIGCLLMKAAVDRACKQTTRILNSCEFTPSPGLTLPQVLEDGILTTDKPSPTRVDSGGEEMGLVAGFYLNGGVQGYVLLEDSNVFLGASLYSAGSAVRLRCCAEDWFYGHMLGLSDPDEICHPPPSKIPSRQPIKYEPWSRIDGILNATTAS</sequence>
<protein>
    <recommendedName>
        <fullName evidence="3">B30.2/SPRY domain-containing protein</fullName>
    </recommendedName>
</protein>
<evidence type="ECO:0000313" key="1">
    <source>
        <dbReference type="EMBL" id="CAD9235549.1"/>
    </source>
</evidence>
<dbReference type="Gene3D" id="2.60.120.920">
    <property type="match status" value="1"/>
</dbReference>
<name>A0A6T6CC18_9RHOD</name>
<dbReference type="InterPro" id="IPR013320">
    <property type="entry name" value="ConA-like_dom_sf"/>
</dbReference>
<proteinExistence type="predicted"/>
<dbReference type="EMBL" id="HBGH01013635">
    <property type="protein sequence ID" value="CAD9235549.1"/>
    <property type="molecule type" value="Transcribed_RNA"/>
</dbReference>
<reference evidence="2" key="1">
    <citation type="submission" date="2021-01" db="EMBL/GenBank/DDBJ databases">
        <authorList>
            <person name="Corre E."/>
            <person name="Pelletier E."/>
            <person name="Niang G."/>
            <person name="Scheremetjew M."/>
            <person name="Finn R."/>
            <person name="Kale V."/>
            <person name="Holt S."/>
            <person name="Cochrane G."/>
            <person name="Meng A."/>
            <person name="Brown T."/>
            <person name="Cohen L."/>
        </authorList>
    </citation>
    <scope>NUCLEOTIDE SEQUENCE</scope>
    <source>
        <strain evidence="2">SAG 36.94</strain>
    </source>
</reference>
<organism evidence="2">
    <name type="scientific">Compsopogon caeruleus</name>
    <dbReference type="NCBI Taxonomy" id="31354"/>
    <lineage>
        <taxon>Eukaryota</taxon>
        <taxon>Rhodophyta</taxon>
        <taxon>Compsopogonophyceae</taxon>
        <taxon>Compsopogonales</taxon>
        <taxon>Compsopogonaceae</taxon>
        <taxon>Compsopogon</taxon>
    </lineage>
</organism>
<gene>
    <name evidence="1" type="ORF">CCAE0312_LOCUS7640</name>
    <name evidence="2" type="ORF">CCAE0312_LOCUS7641</name>
</gene>
<evidence type="ECO:0000313" key="2">
    <source>
        <dbReference type="EMBL" id="CAD9235550.1"/>
    </source>
</evidence>
<dbReference type="AlphaFoldDB" id="A0A6T6CC18"/>
<dbReference type="InterPro" id="IPR043136">
    <property type="entry name" value="B30.2/SPRY_sf"/>
</dbReference>
<evidence type="ECO:0008006" key="3">
    <source>
        <dbReference type="Google" id="ProtNLM"/>
    </source>
</evidence>
<dbReference type="SUPFAM" id="SSF49899">
    <property type="entry name" value="Concanavalin A-like lectins/glucanases"/>
    <property type="match status" value="1"/>
</dbReference>
<dbReference type="EMBL" id="HBGH01013636">
    <property type="protein sequence ID" value="CAD9235550.1"/>
    <property type="molecule type" value="Transcribed_RNA"/>
</dbReference>
<accession>A0A6T6CC18</accession>